<sequence length="302" mass="34869">MKAKLSLSSVIKSEKAKNYRLVNIQYGIPARTSIYKSNRVYSKQYAFLYLVPKTLFHEFQNISYFWFAFVVVLDFLSNDEAESWKMYPIVSFIILMVIIMISNFFRALWRHKANKMHNNLEAHVWEKTSFKNCKSESLVVGNVILVMDKEIVPADIILLSCRGKDTDMYANDEIFSNREDLNQDEIEFNFPQVKIRSDNTIRQGNLPNQSNKSQYAYLNMKKVLGNRELVVKKNIKNTEFIKETDPEIINGALKRMESIKVVAPSKSFSSFKGKIKFKGNPKACIVENDNFIIGGSKVALQP</sequence>
<evidence type="ECO:0000313" key="4">
    <source>
        <dbReference type="Proteomes" id="UP000187209"/>
    </source>
</evidence>
<dbReference type="SUPFAM" id="SSF81653">
    <property type="entry name" value="Calcium ATPase, transduction domain A"/>
    <property type="match status" value="1"/>
</dbReference>
<dbReference type="GO" id="GO:0005886">
    <property type="term" value="C:plasma membrane"/>
    <property type="evidence" value="ECO:0007669"/>
    <property type="project" value="TreeGrafter"/>
</dbReference>
<name>A0A1R2C056_9CILI</name>
<dbReference type="GO" id="GO:0045332">
    <property type="term" value="P:phospholipid translocation"/>
    <property type="evidence" value="ECO:0007669"/>
    <property type="project" value="TreeGrafter"/>
</dbReference>
<keyword evidence="1" id="KW-0812">Transmembrane</keyword>
<proteinExistence type="predicted"/>
<evidence type="ECO:0000259" key="2">
    <source>
        <dbReference type="Pfam" id="PF16209"/>
    </source>
</evidence>
<dbReference type="InterPro" id="IPR032631">
    <property type="entry name" value="P-type_ATPase_N"/>
</dbReference>
<keyword evidence="1" id="KW-1133">Transmembrane helix</keyword>
<dbReference type="InterPro" id="IPR008250">
    <property type="entry name" value="ATPase_P-typ_transduc_dom_A_sf"/>
</dbReference>
<evidence type="ECO:0000256" key="1">
    <source>
        <dbReference type="SAM" id="Phobius"/>
    </source>
</evidence>
<accession>A0A1R2C056</accession>
<dbReference type="PANTHER" id="PTHR24092">
    <property type="entry name" value="PROBABLE PHOSPHOLIPID-TRANSPORTING ATPASE"/>
    <property type="match status" value="1"/>
</dbReference>
<feature type="transmembrane region" description="Helical" evidence="1">
    <location>
        <begin position="89"/>
        <end position="109"/>
    </location>
</feature>
<dbReference type="Proteomes" id="UP000187209">
    <property type="component" value="Unassembled WGS sequence"/>
</dbReference>
<reference evidence="3 4" key="1">
    <citation type="submission" date="2016-11" db="EMBL/GenBank/DDBJ databases">
        <title>The macronuclear genome of Stentor coeruleus: a giant cell with tiny introns.</title>
        <authorList>
            <person name="Slabodnick M."/>
            <person name="Ruby J.G."/>
            <person name="Reiff S.B."/>
            <person name="Swart E.C."/>
            <person name="Gosai S."/>
            <person name="Prabakaran S."/>
            <person name="Witkowska E."/>
            <person name="Larue G.E."/>
            <person name="Fisher S."/>
            <person name="Freeman R.M."/>
            <person name="Gunawardena J."/>
            <person name="Chu W."/>
            <person name="Stover N.A."/>
            <person name="Gregory B.D."/>
            <person name="Nowacki M."/>
            <person name="Derisi J."/>
            <person name="Roy S.W."/>
            <person name="Marshall W.F."/>
            <person name="Sood P."/>
        </authorList>
    </citation>
    <scope>NUCLEOTIDE SEQUENCE [LARGE SCALE GENOMIC DNA]</scope>
    <source>
        <strain evidence="3">WM001</strain>
    </source>
</reference>
<dbReference type="AlphaFoldDB" id="A0A1R2C056"/>
<keyword evidence="4" id="KW-1185">Reference proteome</keyword>
<keyword evidence="1" id="KW-0472">Membrane</keyword>
<organism evidence="3 4">
    <name type="scientific">Stentor coeruleus</name>
    <dbReference type="NCBI Taxonomy" id="5963"/>
    <lineage>
        <taxon>Eukaryota</taxon>
        <taxon>Sar</taxon>
        <taxon>Alveolata</taxon>
        <taxon>Ciliophora</taxon>
        <taxon>Postciliodesmatophora</taxon>
        <taxon>Heterotrichea</taxon>
        <taxon>Heterotrichida</taxon>
        <taxon>Stentoridae</taxon>
        <taxon>Stentor</taxon>
    </lineage>
</organism>
<evidence type="ECO:0000313" key="3">
    <source>
        <dbReference type="EMBL" id="OMJ82386.1"/>
    </source>
</evidence>
<gene>
    <name evidence="3" type="ORF">SteCoe_16924</name>
</gene>
<dbReference type="EMBL" id="MPUH01000342">
    <property type="protein sequence ID" value="OMJ82386.1"/>
    <property type="molecule type" value="Genomic_DNA"/>
</dbReference>
<dbReference type="Pfam" id="PF16209">
    <property type="entry name" value="PhoLip_ATPase_N"/>
    <property type="match status" value="1"/>
</dbReference>
<dbReference type="GO" id="GO:0140326">
    <property type="term" value="F:ATPase-coupled intramembrane lipid transporter activity"/>
    <property type="evidence" value="ECO:0007669"/>
    <property type="project" value="TreeGrafter"/>
</dbReference>
<dbReference type="Gene3D" id="2.70.150.10">
    <property type="entry name" value="Calcium-transporting ATPase, cytoplasmic transduction domain A"/>
    <property type="match status" value="1"/>
</dbReference>
<comment type="caution">
    <text evidence="3">The sequence shown here is derived from an EMBL/GenBank/DDBJ whole genome shotgun (WGS) entry which is preliminary data.</text>
</comment>
<protein>
    <recommendedName>
        <fullName evidence="2">P-type ATPase N-terminal domain-containing protein</fullName>
    </recommendedName>
</protein>
<feature type="domain" description="P-type ATPase N-terminal" evidence="2">
    <location>
        <begin position="33"/>
        <end position="78"/>
    </location>
</feature>